<reference evidence="2" key="1">
    <citation type="submission" date="2022-11" db="UniProtKB">
        <authorList>
            <consortium name="WormBaseParasite"/>
        </authorList>
    </citation>
    <scope>IDENTIFICATION</scope>
</reference>
<sequence length="352" mass="41148">MSKLNRDILREVFYEIIKGNDDFKRNDGCKDVEKFMMLGREPFDLVLDICKQAEGVVFYKDKIVAQLPNIEYKPLPVDSDYDSDDENYEAPIIGTVFSSRILLIKPISLALATTITTLDLKGFILAYIPMLKSINREMKEVNIQDSDKQLKAILEACVNIPNVQDGVTIRLCSFYDFSEGIKAFAIPCRKLTIKKAYFNTMYRGNNLYNPHLRNIRDLAIEGRFRKTSSIHKELKEFTAFIASNFPNLETLNINFLLKNHRSDYYWNWNDSRMANFFKTLPYGIRGCICFKIVNQELEGINRAKYPDVQENTEGHYKIFPVTNNLSFKLVYWYDVKARQREFEDYAWDSDYS</sequence>
<protein>
    <submittedName>
        <fullName evidence="2">Uncharacterized protein</fullName>
    </submittedName>
</protein>
<evidence type="ECO:0000313" key="1">
    <source>
        <dbReference type="Proteomes" id="UP000887579"/>
    </source>
</evidence>
<dbReference type="Proteomes" id="UP000887579">
    <property type="component" value="Unplaced"/>
</dbReference>
<dbReference type="WBParaSite" id="ES5_v2.g18530.t1">
    <property type="protein sequence ID" value="ES5_v2.g18530.t1"/>
    <property type="gene ID" value="ES5_v2.g18530"/>
</dbReference>
<proteinExistence type="predicted"/>
<evidence type="ECO:0000313" key="2">
    <source>
        <dbReference type="WBParaSite" id="ES5_v2.g18530.t1"/>
    </source>
</evidence>
<name>A0AC34FMV2_9BILA</name>
<organism evidence="1 2">
    <name type="scientific">Panagrolaimus sp. ES5</name>
    <dbReference type="NCBI Taxonomy" id="591445"/>
    <lineage>
        <taxon>Eukaryota</taxon>
        <taxon>Metazoa</taxon>
        <taxon>Ecdysozoa</taxon>
        <taxon>Nematoda</taxon>
        <taxon>Chromadorea</taxon>
        <taxon>Rhabditida</taxon>
        <taxon>Tylenchina</taxon>
        <taxon>Panagrolaimomorpha</taxon>
        <taxon>Panagrolaimoidea</taxon>
        <taxon>Panagrolaimidae</taxon>
        <taxon>Panagrolaimus</taxon>
    </lineage>
</organism>
<accession>A0AC34FMV2</accession>